<comment type="caution">
    <text evidence="3">The sequence shown here is derived from an EMBL/GenBank/DDBJ whole genome shotgun (WGS) entry which is preliminary data.</text>
</comment>
<dbReference type="InterPro" id="IPR036291">
    <property type="entry name" value="NAD(P)-bd_dom_sf"/>
</dbReference>
<organism evidence="3 4">
    <name type="scientific">Saccharopolyspora montiporae</name>
    <dbReference type="NCBI Taxonomy" id="2781240"/>
    <lineage>
        <taxon>Bacteria</taxon>
        <taxon>Bacillati</taxon>
        <taxon>Actinomycetota</taxon>
        <taxon>Actinomycetes</taxon>
        <taxon>Pseudonocardiales</taxon>
        <taxon>Pseudonocardiaceae</taxon>
        <taxon>Saccharopolyspora</taxon>
    </lineage>
</organism>
<dbReference type="InterPro" id="IPR002347">
    <property type="entry name" value="SDR_fam"/>
</dbReference>
<dbReference type="PANTHER" id="PTHR24321">
    <property type="entry name" value="DEHYDROGENASES, SHORT CHAIN"/>
    <property type="match status" value="1"/>
</dbReference>
<sequence length="255" mass="26202">MAGRGESRRVAGKKAIVTGASGDLGGPCAALLARHGAEVACLDTVPPGGSAPADGLHHWQVDVTEGAEVHRVVEEVAAAFGGVDVLVNAAGVLGKAGPSHLADEDDFDAVFDVNVKGTWLVTKCAMPHLIRSGRASVVNFSSIHGLTGGSNVPLYHAAKGAVRLLSKADAVTYGPRGVRVNSVHPGSMNTRMSRDSAARSGIGSEQYYRKLVSGNPIARQGEPDEVAHAVLYLASDEAAFTTGSELVVDGGFTAQ</sequence>
<name>A0A929BDG7_9PSEU</name>
<dbReference type="PRINTS" id="PR00081">
    <property type="entry name" value="GDHRDH"/>
</dbReference>
<dbReference type="Gene3D" id="3.40.50.720">
    <property type="entry name" value="NAD(P)-binding Rossmann-like Domain"/>
    <property type="match status" value="1"/>
</dbReference>
<dbReference type="PANTHER" id="PTHR24321:SF8">
    <property type="entry name" value="ESTRADIOL 17-BETA-DEHYDROGENASE 8-RELATED"/>
    <property type="match status" value="1"/>
</dbReference>
<dbReference type="Pfam" id="PF13561">
    <property type="entry name" value="adh_short_C2"/>
    <property type="match status" value="1"/>
</dbReference>
<gene>
    <name evidence="3" type="ORF">IQ251_16400</name>
</gene>
<dbReference type="PRINTS" id="PR00080">
    <property type="entry name" value="SDRFAMILY"/>
</dbReference>
<dbReference type="AlphaFoldDB" id="A0A929BDG7"/>
<dbReference type="FunFam" id="3.40.50.720:FF:000084">
    <property type="entry name" value="Short-chain dehydrogenase reductase"/>
    <property type="match status" value="1"/>
</dbReference>
<dbReference type="SUPFAM" id="SSF51735">
    <property type="entry name" value="NAD(P)-binding Rossmann-fold domains"/>
    <property type="match status" value="1"/>
</dbReference>
<evidence type="ECO:0000313" key="3">
    <source>
        <dbReference type="EMBL" id="MBE9376033.1"/>
    </source>
</evidence>
<protein>
    <submittedName>
        <fullName evidence="3">SDR family oxidoreductase</fullName>
    </submittedName>
</protein>
<dbReference type="Proteomes" id="UP000598360">
    <property type="component" value="Unassembled WGS sequence"/>
</dbReference>
<dbReference type="EMBL" id="JADEYC010000030">
    <property type="protein sequence ID" value="MBE9376033.1"/>
    <property type="molecule type" value="Genomic_DNA"/>
</dbReference>
<evidence type="ECO:0000313" key="4">
    <source>
        <dbReference type="Proteomes" id="UP000598360"/>
    </source>
</evidence>
<evidence type="ECO:0000256" key="2">
    <source>
        <dbReference type="ARBA" id="ARBA00023002"/>
    </source>
</evidence>
<dbReference type="GO" id="GO:0016491">
    <property type="term" value="F:oxidoreductase activity"/>
    <property type="evidence" value="ECO:0007669"/>
    <property type="project" value="UniProtKB-KW"/>
</dbReference>
<keyword evidence="2" id="KW-0560">Oxidoreductase</keyword>
<evidence type="ECO:0000256" key="1">
    <source>
        <dbReference type="ARBA" id="ARBA00006484"/>
    </source>
</evidence>
<dbReference type="RefSeq" id="WP_193929471.1">
    <property type="nucleotide sequence ID" value="NZ_JADEYC010000030.1"/>
</dbReference>
<keyword evidence="4" id="KW-1185">Reference proteome</keyword>
<proteinExistence type="inferred from homology"/>
<accession>A0A929BDG7</accession>
<comment type="similarity">
    <text evidence="1">Belongs to the short-chain dehydrogenases/reductases (SDR) family.</text>
</comment>
<reference evidence="3" key="1">
    <citation type="submission" date="2020-10" db="EMBL/GenBank/DDBJ databases">
        <title>Diversity and distribution of actinomycetes associated with coral in the coast of Hainan.</title>
        <authorList>
            <person name="Li F."/>
        </authorList>
    </citation>
    <scope>NUCLEOTIDE SEQUENCE</scope>
    <source>
        <strain evidence="3">HNM0983</strain>
    </source>
</reference>